<dbReference type="GeneID" id="54165307"/>
<dbReference type="EMBL" id="WOBO01000002">
    <property type="protein sequence ID" value="MUK43953.1"/>
    <property type="molecule type" value="Genomic_DNA"/>
</dbReference>
<dbReference type="NCBIfam" id="NF008362">
    <property type="entry name" value="PRK11152.1"/>
    <property type="match status" value="1"/>
</dbReference>
<evidence type="ECO:0000313" key="2">
    <source>
        <dbReference type="EMBL" id="MUK43953.1"/>
    </source>
</evidence>
<evidence type="ECO:0000313" key="3">
    <source>
        <dbReference type="EMBL" id="MUK48095.1"/>
    </source>
</evidence>
<dbReference type="SUPFAM" id="SSF55021">
    <property type="entry name" value="ACT-like"/>
    <property type="match status" value="1"/>
</dbReference>
<dbReference type="Pfam" id="PF13710">
    <property type="entry name" value="ACT_5"/>
    <property type="match status" value="1"/>
</dbReference>
<dbReference type="EC" id="2.2.1.6" evidence="3"/>
<name>A0A1B9PAK8_ALIFS</name>
<keyword evidence="3" id="KW-0808">Transferase</keyword>
<dbReference type="Proteomes" id="UP000448038">
    <property type="component" value="Unassembled WGS sequence"/>
</dbReference>
<dbReference type="Proteomes" id="UP000321787">
    <property type="component" value="Unassembled WGS sequence"/>
</dbReference>
<gene>
    <name evidence="3" type="primary">ilvM</name>
    <name evidence="1" type="ORF">AFI02nite_29980</name>
    <name evidence="2" type="ORF">GNP77_01030</name>
    <name evidence="3" type="ORF">GNP88_02710</name>
</gene>
<proteinExistence type="predicted"/>
<reference evidence="1 4" key="1">
    <citation type="submission" date="2019-07" db="EMBL/GenBank/DDBJ databases">
        <title>Whole genome shotgun sequence of Aliivibrio fischeri NBRC 101058.</title>
        <authorList>
            <person name="Hosoyama A."/>
            <person name="Uohara A."/>
            <person name="Ohji S."/>
            <person name="Ichikawa N."/>
        </authorList>
    </citation>
    <scope>NUCLEOTIDE SEQUENCE [LARGE SCALE GENOMIC DNA]</scope>
    <source>
        <strain evidence="1 4">NBRC 101058</strain>
    </source>
</reference>
<accession>A0A1B9PAK8</accession>
<evidence type="ECO:0000313" key="5">
    <source>
        <dbReference type="Proteomes" id="UP000435323"/>
    </source>
</evidence>
<evidence type="ECO:0000313" key="1">
    <source>
        <dbReference type="EMBL" id="GEK14962.1"/>
    </source>
</evidence>
<dbReference type="EMBL" id="BJTZ01000022">
    <property type="protein sequence ID" value="GEK14962.1"/>
    <property type="molecule type" value="Genomic_DNA"/>
</dbReference>
<reference evidence="5 6" key="2">
    <citation type="submission" date="2019-11" db="EMBL/GenBank/DDBJ databases">
        <title>Using colonization assays and comparative genomics to discover symbiosis behaviors and factors in Vibrio fischeri.</title>
        <authorList>
            <person name="Bongrand C."/>
            <person name="Moriano-Gutierrez S."/>
            <person name="Arevalo P."/>
            <person name="Mcfall-Ngai M."/>
            <person name="Visick K."/>
            <person name="Polz M.F."/>
            <person name="Ruby E.G."/>
        </authorList>
    </citation>
    <scope>NUCLEOTIDE SEQUENCE [LARGE SCALE GENOMIC DNA]</scope>
    <source>
        <strain evidence="2">Emors.3.2</strain>
        <strain evidence="5">emors.3.2</strain>
        <strain evidence="3">Emors.4.1</strain>
        <strain evidence="6">emors.4.1</strain>
    </source>
</reference>
<comment type="caution">
    <text evidence="3">The sequence shown here is derived from an EMBL/GenBank/DDBJ whole genome shotgun (WGS) entry which is preliminary data.</text>
</comment>
<dbReference type="InterPro" id="IPR045865">
    <property type="entry name" value="ACT-like_dom_sf"/>
</dbReference>
<dbReference type="OMA" id="RGFQICS"/>
<dbReference type="GO" id="GO:0003984">
    <property type="term" value="F:acetolactate synthase activity"/>
    <property type="evidence" value="ECO:0007669"/>
    <property type="project" value="UniProtKB-EC"/>
</dbReference>
<dbReference type="Proteomes" id="UP000435323">
    <property type="component" value="Unassembled WGS sequence"/>
</dbReference>
<evidence type="ECO:0000313" key="4">
    <source>
        <dbReference type="Proteomes" id="UP000321787"/>
    </source>
</evidence>
<dbReference type="Gene3D" id="3.30.70.260">
    <property type="match status" value="1"/>
</dbReference>
<dbReference type="EMBL" id="WOBN01000004">
    <property type="protein sequence ID" value="MUK48095.1"/>
    <property type="molecule type" value="Genomic_DNA"/>
</dbReference>
<protein>
    <submittedName>
        <fullName evidence="1 3">Acetolactate synthase</fullName>
        <ecNumber evidence="3">2.2.1.6</ecNumber>
    </submittedName>
</protein>
<organism evidence="3 6">
    <name type="scientific">Aliivibrio fischeri</name>
    <name type="common">Vibrio fischeri</name>
    <dbReference type="NCBI Taxonomy" id="668"/>
    <lineage>
        <taxon>Bacteria</taxon>
        <taxon>Pseudomonadati</taxon>
        <taxon>Pseudomonadota</taxon>
        <taxon>Gammaproteobacteria</taxon>
        <taxon>Vibrionales</taxon>
        <taxon>Vibrionaceae</taxon>
        <taxon>Aliivibrio</taxon>
    </lineage>
</organism>
<dbReference type="RefSeq" id="WP_005421570.1">
    <property type="nucleotide sequence ID" value="NZ_BJTZ01000022.1"/>
</dbReference>
<dbReference type="AlphaFoldDB" id="A0A1B9PAK8"/>
<sequence length="81" mass="9329">MQRYILEIEANDRPVLLERVLRVIRHRGFIIKQVLATQNQASKVAAIEIIVESDRPISLLTNQIEKLWDITAVNVSTLHRA</sequence>
<evidence type="ECO:0000313" key="6">
    <source>
        <dbReference type="Proteomes" id="UP000448038"/>
    </source>
</evidence>